<organism evidence="2 3">
    <name type="scientific">Candidatus Solincola sediminis</name>
    <dbReference type="NCBI Taxonomy" id="1797199"/>
    <lineage>
        <taxon>Bacteria</taxon>
        <taxon>Bacillati</taxon>
        <taxon>Actinomycetota</taxon>
        <taxon>Candidatus Geothermincolia</taxon>
        <taxon>Candidatus Geothermincolales</taxon>
        <taxon>Candidatus Geothermincolaceae</taxon>
        <taxon>Candidatus Solincola</taxon>
    </lineage>
</organism>
<evidence type="ECO:0000259" key="1">
    <source>
        <dbReference type="PROSITE" id="PS51671"/>
    </source>
</evidence>
<reference evidence="2 3" key="1">
    <citation type="journal article" date="2016" name="Nat. Commun.">
        <title>Thousands of microbial genomes shed light on interconnected biogeochemical processes in an aquifer system.</title>
        <authorList>
            <person name="Anantharaman K."/>
            <person name="Brown C.T."/>
            <person name="Hug L.A."/>
            <person name="Sharon I."/>
            <person name="Castelle C.J."/>
            <person name="Probst A.J."/>
            <person name="Thomas B.C."/>
            <person name="Singh A."/>
            <person name="Wilkins M.J."/>
            <person name="Karaoz U."/>
            <person name="Brodie E.L."/>
            <person name="Williams K.H."/>
            <person name="Hubbard S.S."/>
            <person name="Banfield J.F."/>
        </authorList>
    </citation>
    <scope>NUCLEOTIDE SEQUENCE [LARGE SCALE GENOMIC DNA]</scope>
</reference>
<dbReference type="SUPFAM" id="SSF55021">
    <property type="entry name" value="ACT-like"/>
    <property type="match status" value="2"/>
</dbReference>
<dbReference type="InterPro" id="IPR045739">
    <property type="entry name" value="ACT_dom_pair"/>
</dbReference>
<dbReference type="InterPro" id="IPR045865">
    <property type="entry name" value="ACT-like_dom_sf"/>
</dbReference>
<evidence type="ECO:0000313" key="2">
    <source>
        <dbReference type="EMBL" id="OFW55552.1"/>
    </source>
</evidence>
<accession>A0A1F2WFD8</accession>
<evidence type="ECO:0000313" key="3">
    <source>
        <dbReference type="Proteomes" id="UP000177876"/>
    </source>
</evidence>
<dbReference type="PANTHER" id="PTHR40099:SF1">
    <property type="entry name" value="ACETOLACTATE SYNTHASE, SMALL SUBUNIT"/>
    <property type="match status" value="1"/>
</dbReference>
<dbReference type="AlphaFoldDB" id="A0A1F2WFD8"/>
<dbReference type="Proteomes" id="UP000177876">
    <property type="component" value="Unassembled WGS sequence"/>
</dbReference>
<dbReference type="Gene3D" id="3.30.2130.10">
    <property type="entry name" value="VC0802-like"/>
    <property type="match status" value="1"/>
</dbReference>
<dbReference type="STRING" id="1797197.A2Y75_09585"/>
<protein>
    <recommendedName>
        <fullName evidence="1">ACT domain-containing protein</fullName>
    </recommendedName>
</protein>
<name>A0A1F2WFD8_9ACTN</name>
<comment type="caution">
    <text evidence="2">The sequence shown here is derived from an EMBL/GenBank/DDBJ whole genome shotgun (WGS) entry which is preliminary data.</text>
</comment>
<feature type="domain" description="ACT" evidence="1">
    <location>
        <begin position="70"/>
        <end position="142"/>
    </location>
</feature>
<dbReference type="EMBL" id="MELK01000053">
    <property type="protein sequence ID" value="OFW55552.1"/>
    <property type="molecule type" value="Genomic_DNA"/>
</dbReference>
<dbReference type="InterPro" id="IPR002912">
    <property type="entry name" value="ACT_dom"/>
</dbReference>
<dbReference type="PROSITE" id="PS51671">
    <property type="entry name" value="ACT"/>
    <property type="match status" value="1"/>
</dbReference>
<dbReference type="Pfam" id="PF19571">
    <property type="entry name" value="ACT_8"/>
    <property type="match status" value="1"/>
</dbReference>
<dbReference type="CDD" id="cd04882">
    <property type="entry name" value="ACT_Bt0572_2"/>
    <property type="match status" value="1"/>
</dbReference>
<gene>
    <name evidence="2" type="ORF">A2Y75_09585</name>
</gene>
<dbReference type="PANTHER" id="PTHR40099">
    <property type="entry name" value="ACETOLACTATE SYNTHASE, SMALL SUBUNIT"/>
    <property type="match status" value="1"/>
</dbReference>
<proteinExistence type="predicted"/>
<sequence length="142" mass="15663">MAQQINVFAQNQPGRLERLTQVLMEIGINIRAITISGSEDYGVLKLLVDDPPKAFEALQVEGFSAFMKDVVAVVMDDQPGGLFRVCRALGERGVNVEDAYGFVVKDRQTAILVIEVEKIPEAEEIVTGAGFRIMSDEELYSL</sequence>